<organism evidence="2 3">
    <name type="scientific">Klebsormidium nitens</name>
    <name type="common">Green alga</name>
    <name type="synonym">Ulothrix nitens</name>
    <dbReference type="NCBI Taxonomy" id="105231"/>
    <lineage>
        <taxon>Eukaryota</taxon>
        <taxon>Viridiplantae</taxon>
        <taxon>Streptophyta</taxon>
        <taxon>Klebsormidiophyceae</taxon>
        <taxon>Klebsormidiales</taxon>
        <taxon>Klebsormidiaceae</taxon>
        <taxon>Klebsormidium</taxon>
    </lineage>
</organism>
<protein>
    <submittedName>
        <fullName evidence="2">Uncharacterized protein</fullName>
    </submittedName>
</protein>
<feature type="signal peptide" evidence="1">
    <location>
        <begin position="1"/>
        <end position="18"/>
    </location>
</feature>
<keyword evidence="1" id="KW-0732">Signal</keyword>
<name>A0A1Y1IGM9_KLENI</name>
<gene>
    <name evidence="2" type="ORF">KFL_005900060</name>
</gene>
<evidence type="ECO:0000313" key="2">
    <source>
        <dbReference type="EMBL" id="GAQ90020.1"/>
    </source>
</evidence>
<keyword evidence="3" id="KW-1185">Reference proteome</keyword>
<proteinExistence type="predicted"/>
<evidence type="ECO:0000313" key="3">
    <source>
        <dbReference type="Proteomes" id="UP000054558"/>
    </source>
</evidence>
<feature type="chain" id="PRO_5013344836" evidence="1">
    <location>
        <begin position="19"/>
        <end position="475"/>
    </location>
</feature>
<dbReference type="AlphaFoldDB" id="A0A1Y1IGM9"/>
<accession>A0A1Y1IGM9</accession>
<reference evidence="2 3" key="1">
    <citation type="journal article" date="2014" name="Nat. Commun.">
        <title>Klebsormidium flaccidum genome reveals primary factors for plant terrestrial adaptation.</title>
        <authorList>
            <person name="Hori K."/>
            <person name="Maruyama F."/>
            <person name="Fujisawa T."/>
            <person name="Togashi T."/>
            <person name="Yamamoto N."/>
            <person name="Seo M."/>
            <person name="Sato S."/>
            <person name="Yamada T."/>
            <person name="Mori H."/>
            <person name="Tajima N."/>
            <person name="Moriyama T."/>
            <person name="Ikeuchi M."/>
            <person name="Watanabe M."/>
            <person name="Wada H."/>
            <person name="Kobayashi K."/>
            <person name="Saito M."/>
            <person name="Masuda T."/>
            <person name="Sasaki-Sekimoto Y."/>
            <person name="Mashiguchi K."/>
            <person name="Awai K."/>
            <person name="Shimojima M."/>
            <person name="Masuda S."/>
            <person name="Iwai M."/>
            <person name="Nobusawa T."/>
            <person name="Narise T."/>
            <person name="Kondo S."/>
            <person name="Saito H."/>
            <person name="Sato R."/>
            <person name="Murakawa M."/>
            <person name="Ihara Y."/>
            <person name="Oshima-Yamada Y."/>
            <person name="Ohtaka K."/>
            <person name="Satoh M."/>
            <person name="Sonobe K."/>
            <person name="Ishii M."/>
            <person name="Ohtani R."/>
            <person name="Kanamori-Sato M."/>
            <person name="Honoki R."/>
            <person name="Miyazaki D."/>
            <person name="Mochizuki H."/>
            <person name="Umetsu J."/>
            <person name="Higashi K."/>
            <person name="Shibata D."/>
            <person name="Kamiya Y."/>
            <person name="Sato N."/>
            <person name="Nakamura Y."/>
            <person name="Tabata S."/>
            <person name="Ida S."/>
            <person name="Kurokawa K."/>
            <person name="Ohta H."/>
        </authorList>
    </citation>
    <scope>NUCLEOTIDE SEQUENCE [LARGE SCALE GENOMIC DNA]</scope>
    <source>
        <strain evidence="2 3">NIES-2285</strain>
    </source>
</reference>
<dbReference type="Proteomes" id="UP000054558">
    <property type="component" value="Unassembled WGS sequence"/>
</dbReference>
<dbReference type="OrthoDB" id="2015482at2759"/>
<evidence type="ECO:0000256" key="1">
    <source>
        <dbReference type="SAM" id="SignalP"/>
    </source>
</evidence>
<dbReference type="EMBL" id="DF237539">
    <property type="protein sequence ID" value="GAQ90020.1"/>
    <property type="molecule type" value="Genomic_DNA"/>
</dbReference>
<sequence length="475" mass="53462">MASFWSASFAACVFCLLAGDYLQIWQRSGLGSTLQGFFPEGKGSFAKETQGLQGTMNQSNNIVHKDHQLAFAPDQSAESCKLEAGHEFASGLIVQGACTCLPGLECTLHIRSFLEEHWDTDDKMAQELLVVFEGPARAIARLEPDNKNSAFAAWRARYQIWDPGSYRVSVQAGCTARSQSVILATFGVQVSGFEGLGTRPRPTPCDFGQHGRWLLDQPSKDYRWIPFPCAPPLVNTETFPQEIRRRGYGRIVFIGDSHQRMLYMHLKFLLDGRAIVADYDRHVDFTSTINEGDPESELQLRFYWVDGIYRNGQDGCRNRGRYSRREDSFPEIAASDDSIFVLDAGAWSATFCDRPLQAYTRHILPFIDWGASLVRGNSTLVWRTAPPSVWFCERKNGILHHFNEITSHLLSGRIPEVKVFDSWQIEAPRFRDADPISHYSWTEPNANGNGTLVMAGPVGKAVVHAFMTWVLENHN</sequence>